<feature type="domain" description="Methyltransferase" evidence="5">
    <location>
        <begin position="120"/>
        <end position="195"/>
    </location>
</feature>
<dbReference type="InterPro" id="IPR019874">
    <property type="entry name" value="RF_methyltr_PrmC"/>
</dbReference>
<feature type="domain" description="Release factor glutamine methyltransferase N-terminal" evidence="6">
    <location>
        <begin position="7"/>
        <end position="75"/>
    </location>
</feature>
<organism evidence="7 8">
    <name type="scientific">Neobacillus kokaensis</name>
    <dbReference type="NCBI Taxonomy" id="2759023"/>
    <lineage>
        <taxon>Bacteria</taxon>
        <taxon>Bacillati</taxon>
        <taxon>Bacillota</taxon>
        <taxon>Bacilli</taxon>
        <taxon>Bacillales</taxon>
        <taxon>Bacillaceae</taxon>
        <taxon>Neobacillus</taxon>
    </lineage>
</organism>
<comment type="catalytic activity">
    <reaction evidence="4">
        <text>L-glutaminyl-[peptide chain release factor] + S-adenosyl-L-methionine = N(5)-methyl-L-glutaminyl-[peptide chain release factor] + S-adenosyl-L-homocysteine + H(+)</text>
        <dbReference type="Rhea" id="RHEA:42896"/>
        <dbReference type="Rhea" id="RHEA-COMP:10271"/>
        <dbReference type="Rhea" id="RHEA-COMP:10272"/>
        <dbReference type="ChEBI" id="CHEBI:15378"/>
        <dbReference type="ChEBI" id="CHEBI:30011"/>
        <dbReference type="ChEBI" id="CHEBI:57856"/>
        <dbReference type="ChEBI" id="CHEBI:59789"/>
        <dbReference type="ChEBI" id="CHEBI:61891"/>
        <dbReference type="EC" id="2.1.1.297"/>
    </reaction>
</comment>
<sequence length="293" mass="32033">MSKKVFEALKWASSFLAEAGRDDNAGELLLRHFSGMSRTQLFAGMRDDLEDDVWGRFKEAVHEHASGIPVQYIIGSEEFYGRSFLVNPEVLIPRPETEELVYGALQRIKRLLRGSGHGPGIKLADIGTGSGAIAITMKLEMVSGTKIYGTDIADESLAVARENAARLGAEVEFIQGDLLGPFIGLGERLDVVMSNPPYIPLCDQEWMSEVVTDHEPHRALFAGEDGLDFYRRFMDELPQVLAPKALVCFEIGAGQGASVAGLLQQTFPDAKVEVVNDINGKDRMVFAEIGFGG</sequence>
<evidence type="ECO:0000256" key="4">
    <source>
        <dbReference type="HAMAP-Rule" id="MF_02126"/>
    </source>
</evidence>
<feature type="binding site" evidence="4">
    <location>
        <position position="195"/>
    </location>
    <ligand>
        <name>S-adenosyl-L-methionine</name>
        <dbReference type="ChEBI" id="CHEBI:59789"/>
    </ligand>
</feature>
<evidence type="ECO:0000259" key="6">
    <source>
        <dbReference type="Pfam" id="PF17827"/>
    </source>
</evidence>
<accession>A0ABQ3N243</accession>
<dbReference type="InterPro" id="IPR004556">
    <property type="entry name" value="HemK-like"/>
</dbReference>
<comment type="caution">
    <text evidence="4">Lacks conserved residue(s) required for the propagation of feature annotation.</text>
</comment>
<dbReference type="Gene3D" id="3.40.50.150">
    <property type="entry name" value="Vaccinia Virus protein VP39"/>
    <property type="match status" value="1"/>
</dbReference>
<dbReference type="Pfam" id="PF13847">
    <property type="entry name" value="Methyltransf_31"/>
    <property type="match status" value="1"/>
</dbReference>
<dbReference type="GO" id="GO:0008168">
    <property type="term" value="F:methyltransferase activity"/>
    <property type="evidence" value="ECO:0007669"/>
    <property type="project" value="UniProtKB-KW"/>
</dbReference>
<dbReference type="InterPro" id="IPR025714">
    <property type="entry name" value="Methyltranfer_dom"/>
</dbReference>
<keyword evidence="3 4" id="KW-0949">S-adenosyl-L-methionine</keyword>
<comment type="similarity">
    <text evidence="4">Belongs to the protein N5-glutamine methyltransferase family. PrmC subfamily.</text>
</comment>
<feature type="binding site" evidence="4">
    <location>
        <begin position="127"/>
        <end position="131"/>
    </location>
    <ligand>
        <name>S-adenosyl-L-methionine</name>
        <dbReference type="ChEBI" id="CHEBI:59789"/>
    </ligand>
</feature>
<gene>
    <name evidence="4 7" type="primary">prmC</name>
    <name evidence="7" type="ORF">AM1BK_14780</name>
</gene>
<keyword evidence="8" id="KW-1185">Reference proteome</keyword>
<dbReference type="InterPro" id="IPR050320">
    <property type="entry name" value="N5-glutamine_MTase"/>
</dbReference>
<reference evidence="7 8" key="1">
    <citation type="journal article" date="2022" name="Int. J. Syst. Evol. Microbiol.">
        <title>Neobacillus kokaensis sp. nov., isolated from soil.</title>
        <authorList>
            <person name="Yuki K."/>
            <person name="Matsubara H."/>
            <person name="Yamaguchi S."/>
        </authorList>
    </citation>
    <scope>NUCLEOTIDE SEQUENCE [LARGE SCALE GENOMIC DNA]</scope>
    <source>
        <strain evidence="7 8">LOB 377</strain>
    </source>
</reference>
<evidence type="ECO:0000256" key="1">
    <source>
        <dbReference type="ARBA" id="ARBA00022603"/>
    </source>
</evidence>
<comment type="caution">
    <text evidence="7">The sequence shown here is derived from an EMBL/GenBank/DDBJ whole genome shotgun (WGS) entry which is preliminary data.</text>
</comment>
<evidence type="ECO:0000313" key="8">
    <source>
        <dbReference type="Proteomes" id="UP000637074"/>
    </source>
</evidence>
<dbReference type="PANTHER" id="PTHR18895:SF74">
    <property type="entry name" value="MTRF1L RELEASE FACTOR GLUTAMINE METHYLTRANSFERASE"/>
    <property type="match status" value="1"/>
</dbReference>
<keyword evidence="2 4" id="KW-0808">Transferase</keyword>
<dbReference type="PANTHER" id="PTHR18895">
    <property type="entry name" value="HEMK METHYLTRANSFERASE"/>
    <property type="match status" value="1"/>
</dbReference>
<dbReference type="EMBL" id="BNDS01000005">
    <property type="protein sequence ID" value="GHH97935.1"/>
    <property type="molecule type" value="Genomic_DNA"/>
</dbReference>
<evidence type="ECO:0000259" key="5">
    <source>
        <dbReference type="Pfam" id="PF13847"/>
    </source>
</evidence>
<dbReference type="GO" id="GO:0032259">
    <property type="term" value="P:methylation"/>
    <property type="evidence" value="ECO:0007669"/>
    <property type="project" value="UniProtKB-KW"/>
</dbReference>
<dbReference type="HAMAP" id="MF_02126">
    <property type="entry name" value="RF_methyltr_PrmC"/>
    <property type="match status" value="1"/>
</dbReference>
<dbReference type="NCBIfam" id="TIGR03534">
    <property type="entry name" value="RF_mod_PrmC"/>
    <property type="match status" value="1"/>
</dbReference>
<proteinExistence type="inferred from homology"/>
<dbReference type="EC" id="2.1.1.297" evidence="4"/>
<keyword evidence="1 4" id="KW-0489">Methyltransferase</keyword>
<comment type="function">
    <text evidence="4">Methylates the class 1 translation termination release factors RF1/PrfA and RF2/PrfB on the glutamine residue of the universally conserved GGQ motif.</text>
</comment>
<feature type="binding site" evidence="4">
    <location>
        <position position="151"/>
    </location>
    <ligand>
        <name>S-adenosyl-L-methionine</name>
        <dbReference type="ChEBI" id="CHEBI:59789"/>
    </ligand>
</feature>
<dbReference type="CDD" id="cd02440">
    <property type="entry name" value="AdoMet_MTases"/>
    <property type="match status" value="1"/>
</dbReference>
<dbReference type="RefSeq" id="WP_191271315.1">
    <property type="nucleotide sequence ID" value="NZ_BNDS01000005.1"/>
</dbReference>
<evidence type="ECO:0000313" key="7">
    <source>
        <dbReference type="EMBL" id="GHH97935.1"/>
    </source>
</evidence>
<dbReference type="Proteomes" id="UP000637074">
    <property type="component" value="Unassembled WGS sequence"/>
</dbReference>
<name>A0ABQ3N243_9BACI</name>
<dbReference type="NCBIfam" id="TIGR00536">
    <property type="entry name" value="hemK_fam"/>
    <property type="match status" value="1"/>
</dbReference>
<evidence type="ECO:0000256" key="3">
    <source>
        <dbReference type="ARBA" id="ARBA00022691"/>
    </source>
</evidence>
<feature type="binding site" evidence="4">
    <location>
        <begin position="195"/>
        <end position="198"/>
    </location>
    <ligand>
        <name>substrate</name>
    </ligand>
</feature>
<evidence type="ECO:0000256" key="2">
    <source>
        <dbReference type="ARBA" id="ARBA00022679"/>
    </source>
</evidence>
<protein>
    <recommendedName>
        <fullName evidence="4">Release factor glutamine methyltransferase</fullName>
        <shortName evidence="4">RF MTase</shortName>
        <ecNumber evidence="4">2.1.1.297</ecNumber>
    </recommendedName>
    <alternativeName>
        <fullName evidence="4">N5-glutamine methyltransferase PrmC</fullName>
    </alternativeName>
    <alternativeName>
        <fullName evidence="4">Protein-(glutamine-N5) MTase PrmC</fullName>
    </alternativeName>
    <alternativeName>
        <fullName evidence="4">Protein-glutamine N-methyltransferase PrmC</fullName>
    </alternativeName>
</protein>
<dbReference type="Gene3D" id="1.10.8.10">
    <property type="entry name" value="DNA helicase RuvA subunit, C-terminal domain"/>
    <property type="match status" value="1"/>
</dbReference>
<dbReference type="SUPFAM" id="SSF53335">
    <property type="entry name" value="S-adenosyl-L-methionine-dependent methyltransferases"/>
    <property type="match status" value="1"/>
</dbReference>
<dbReference type="Pfam" id="PF17827">
    <property type="entry name" value="PrmC_N"/>
    <property type="match status" value="1"/>
</dbReference>
<dbReference type="InterPro" id="IPR029063">
    <property type="entry name" value="SAM-dependent_MTases_sf"/>
</dbReference>
<dbReference type="InterPro" id="IPR040758">
    <property type="entry name" value="PrmC_N"/>
</dbReference>